<dbReference type="RefSeq" id="WP_004081558.1">
    <property type="nucleotide sequence ID" value="NC_009486.1"/>
</dbReference>
<dbReference type="Pfam" id="PF00437">
    <property type="entry name" value="T2SSE"/>
    <property type="match status" value="1"/>
</dbReference>
<accession>A5IML1</accession>
<dbReference type="Gene3D" id="3.40.50.300">
    <property type="entry name" value="P-loop containing nucleotide triphosphate hydrolases"/>
    <property type="match status" value="1"/>
</dbReference>
<dbReference type="Gene3D" id="3.30.450.90">
    <property type="match status" value="1"/>
</dbReference>
<name>A5IML1_THEP1</name>
<comment type="similarity">
    <text evidence="1">Belongs to the GSP E family.</text>
</comment>
<dbReference type="CDD" id="cd01131">
    <property type="entry name" value="PilT"/>
    <property type="match status" value="1"/>
</dbReference>
<sequence>MEDMKVSFLKIITEAYGLRATDVHISVGCPPYYRIDGDLVPQEKYGKLTKESIMNALKDLFTEIGQPFPPKTKEVDFSFTVAEAIRVRGNLYYERKNPALAFRLIPKKIRTFQELGLPEILKTFVERKYGLILVAGPTGSGKSTTLAAMIDHINENFPHHIITIEDPIEYVFTNKKSVIHQRELGSDTDSFYNGLKYALRQDPDVILVGEMRDLETMALALTAAETGHLVLATVHTNSAASAPERIIDVFPAHQQRQIALQLANTLIAVIYQRLVPKANGIGFTPILEIMVGTPAVRNLIRENKLHQLESLIQAGARHGMVLFDDALVKAALKGEISRESALQFARNQEEVARRLGMKPS</sequence>
<dbReference type="InterPro" id="IPR001482">
    <property type="entry name" value="T2SS/T4SS_dom"/>
</dbReference>
<dbReference type="NCBIfam" id="TIGR01420">
    <property type="entry name" value="pilT_fam"/>
    <property type="match status" value="1"/>
</dbReference>
<dbReference type="InterPro" id="IPR003593">
    <property type="entry name" value="AAA+_ATPase"/>
</dbReference>
<dbReference type="SUPFAM" id="SSF52540">
    <property type="entry name" value="P-loop containing nucleoside triphosphate hydrolases"/>
    <property type="match status" value="1"/>
</dbReference>
<dbReference type="STRING" id="390874.Tpet_1421"/>
<evidence type="ECO:0000313" key="3">
    <source>
        <dbReference type="EMBL" id="ABQ47434.1"/>
    </source>
</evidence>
<dbReference type="PANTHER" id="PTHR30486:SF16">
    <property type="entry name" value="TWITCHING MOTILITY PROTEIN PILT"/>
    <property type="match status" value="1"/>
</dbReference>
<organism evidence="3 4">
    <name type="scientific">Thermotoga petrophila (strain ATCC BAA-488 / DSM 13995 / JCM 10881 / RKU-1)</name>
    <dbReference type="NCBI Taxonomy" id="390874"/>
    <lineage>
        <taxon>Bacteria</taxon>
        <taxon>Thermotogati</taxon>
        <taxon>Thermotogota</taxon>
        <taxon>Thermotogae</taxon>
        <taxon>Thermotogales</taxon>
        <taxon>Thermotogaceae</taxon>
        <taxon>Thermotoga</taxon>
    </lineage>
</organism>
<dbReference type="PROSITE" id="PS00662">
    <property type="entry name" value="T2SP_E"/>
    <property type="match status" value="1"/>
</dbReference>
<dbReference type="AlphaFoldDB" id="A5IML1"/>
<gene>
    <name evidence="3" type="ordered locus">Tpet_1421</name>
</gene>
<evidence type="ECO:0000259" key="2">
    <source>
        <dbReference type="PROSITE" id="PS00662"/>
    </source>
</evidence>
<evidence type="ECO:0000256" key="1">
    <source>
        <dbReference type="ARBA" id="ARBA00006611"/>
    </source>
</evidence>
<dbReference type="HOGENOM" id="CLU_013446_4_0_0"/>
<reference evidence="4" key="1">
    <citation type="submission" date="2007-05" db="EMBL/GenBank/DDBJ databases">
        <title>Complete sequence of Thermotoga petrophila RKU-1.</title>
        <authorList>
            <consortium name="US DOE Joint Genome Institute"/>
            <person name="Copeland A."/>
            <person name="Lucas S."/>
            <person name="Lapidus A."/>
            <person name="Barry K."/>
            <person name="Glavina del Rio T."/>
            <person name="Dalin E."/>
            <person name="Tice H."/>
            <person name="Pitluck S."/>
            <person name="Sims D."/>
            <person name="Brettin T."/>
            <person name="Bruce D."/>
            <person name="Detter J.C."/>
            <person name="Han C."/>
            <person name="Tapia R."/>
            <person name="Schmutz J."/>
            <person name="Larimer F."/>
            <person name="Land M."/>
            <person name="Hauser L."/>
            <person name="Kyrpides N."/>
            <person name="Mikhailova N."/>
            <person name="Nelson K."/>
            <person name="Gogarten J.P."/>
            <person name="Noll K."/>
            <person name="Richardson P."/>
        </authorList>
    </citation>
    <scope>NUCLEOTIDE SEQUENCE [LARGE SCALE GENOMIC DNA]</scope>
    <source>
        <strain evidence="4">ATCC BAA-488 / DSM 13995 / JCM 10881 / RKU-1</strain>
    </source>
</reference>
<dbReference type="InterPro" id="IPR006321">
    <property type="entry name" value="PilT/PilU"/>
</dbReference>
<protein>
    <submittedName>
        <fullName evidence="3">Twitching motility protein</fullName>
    </submittedName>
</protein>
<dbReference type="eggNOG" id="COG2805">
    <property type="taxonomic scope" value="Bacteria"/>
</dbReference>
<dbReference type="PANTHER" id="PTHR30486">
    <property type="entry name" value="TWITCHING MOTILITY PROTEIN PILT"/>
    <property type="match status" value="1"/>
</dbReference>
<proteinExistence type="inferred from homology"/>
<dbReference type="InterPro" id="IPR050921">
    <property type="entry name" value="T4SS_GSP_E_ATPase"/>
</dbReference>
<evidence type="ECO:0000313" key="4">
    <source>
        <dbReference type="Proteomes" id="UP000006558"/>
    </source>
</evidence>
<dbReference type="EMBL" id="CP000702">
    <property type="protein sequence ID" value="ABQ47434.1"/>
    <property type="molecule type" value="Genomic_DNA"/>
</dbReference>
<feature type="domain" description="Bacterial type II secretion system protein E" evidence="2">
    <location>
        <begin position="199"/>
        <end position="213"/>
    </location>
</feature>
<dbReference type="GO" id="GO:0016887">
    <property type="term" value="F:ATP hydrolysis activity"/>
    <property type="evidence" value="ECO:0007669"/>
    <property type="project" value="InterPro"/>
</dbReference>
<dbReference type="GO" id="GO:0005524">
    <property type="term" value="F:ATP binding"/>
    <property type="evidence" value="ECO:0007669"/>
    <property type="project" value="InterPro"/>
</dbReference>
<dbReference type="KEGG" id="tpt:Tpet_1421"/>
<reference evidence="3 4" key="2">
    <citation type="journal article" date="2009" name="Proc. Natl. Acad. Sci. U.S.A.">
        <title>On the chimeric nature, thermophilic origin, and phylogenetic placement of the Thermotogales.</title>
        <authorList>
            <person name="Zhaxybayeva O."/>
            <person name="Swithers K.S."/>
            <person name="Lapierre P."/>
            <person name="Fournier G.P."/>
            <person name="Bickhart D.M."/>
            <person name="DeBoy R.T."/>
            <person name="Nelson K.E."/>
            <person name="Nesbo C.L."/>
            <person name="Doolittle W.F."/>
            <person name="Gogarten J.P."/>
            <person name="Noll K.M."/>
        </authorList>
    </citation>
    <scope>NUCLEOTIDE SEQUENCE [LARGE SCALE GENOMIC DNA]</scope>
    <source>
        <strain evidence="4">ATCC BAA-488 / DSM 13995 / JCM 10881 / RKU-1</strain>
    </source>
</reference>
<dbReference type="Proteomes" id="UP000006558">
    <property type="component" value="Chromosome"/>
</dbReference>
<dbReference type="InterPro" id="IPR027417">
    <property type="entry name" value="P-loop_NTPase"/>
</dbReference>
<dbReference type="SMART" id="SM00382">
    <property type="entry name" value="AAA"/>
    <property type="match status" value="1"/>
</dbReference>